<dbReference type="Proteomes" id="UP000476176">
    <property type="component" value="Unassembled WGS sequence"/>
</dbReference>
<organism evidence="2 3">
    <name type="scientific">Phytophthora fragariae</name>
    <dbReference type="NCBI Taxonomy" id="53985"/>
    <lineage>
        <taxon>Eukaryota</taxon>
        <taxon>Sar</taxon>
        <taxon>Stramenopiles</taxon>
        <taxon>Oomycota</taxon>
        <taxon>Peronosporomycetes</taxon>
        <taxon>Peronosporales</taxon>
        <taxon>Peronosporaceae</taxon>
        <taxon>Phytophthora</taxon>
    </lineage>
</organism>
<dbReference type="EMBL" id="QXGC01003758">
    <property type="protein sequence ID" value="KAE9173325.1"/>
    <property type="molecule type" value="Genomic_DNA"/>
</dbReference>
<protein>
    <submittedName>
        <fullName evidence="2">Uncharacterized protein</fullName>
    </submittedName>
</protein>
<dbReference type="EMBL" id="QXFX01003742">
    <property type="protein sequence ID" value="KAE9067279.1"/>
    <property type="molecule type" value="Genomic_DNA"/>
</dbReference>
<proteinExistence type="predicted"/>
<dbReference type="Proteomes" id="UP000488956">
    <property type="component" value="Unassembled WGS sequence"/>
</dbReference>
<reference evidence="3 4" key="1">
    <citation type="submission" date="2018-09" db="EMBL/GenBank/DDBJ databases">
        <title>Genomic investigation of the strawberry pathogen Phytophthora fragariae indicates pathogenicity is determined by transcriptional variation in three key races.</title>
        <authorList>
            <person name="Adams T.M."/>
            <person name="Armitage A.D."/>
            <person name="Sobczyk M.K."/>
            <person name="Bates H.J."/>
            <person name="Dunwell J.M."/>
            <person name="Nellist C.F."/>
            <person name="Harrison R.J."/>
        </authorList>
    </citation>
    <scope>NUCLEOTIDE SEQUENCE [LARGE SCALE GENOMIC DNA]</scope>
    <source>
        <strain evidence="2 3">BC-23</strain>
        <strain evidence="1 4">ONT-3</strain>
    </source>
</reference>
<evidence type="ECO:0000313" key="3">
    <source>
        <dbReference type="Proteomes" id="UP000476176"/>
    </source>
</evidence>
<sequence length="148" mass="16616">MAEQRDVLQLLQLLQLQRLKLRLNPRQWTRPSNVVYGMSVSLLTAVALSPANTRATHCARSSSSWRFLLAIDGWLTESRMEKIFECGGPVRYGVVVGLTIRNTAISSQSAGSCHVVACRQVDAYRNPREDTCLQCITEQSVFHDRVIP</sequence>
<evidence type="ECO:0000313" key="2">
    <source>
        <dbReference type="EMBL" id="KAE9173325.1"/>
    </source>
</evidence>
<evidence type="ECO:0000313" key="4">
    <source>
        <dbReference type="Proteomes" id="UP000488956"/>
    </source>
</evidence>
<accession>A0A6G0MMR5</accession>
<gene>
    <name evidence="2" type="ORF">PF004_g27005</name>
    <name evidence="1" type="ORF">PF010_g27526</name>
</gene>
<comment type="caution">
    <text evidence="2">The sequence shown here is derived from an EMBL/GenBank/DDBJ whole genome shotgun (WGS) entry which is preliminary data.</text>
</comment>
<evidence type="ECO:0000313" key="1">
    <source>
        <dbReference type="EMBL" id="KAE9067279.1"/>
    </source>
</evidence>
<name>A0A6G0MMR5_9STRA</name>
<dbReference type="AlphaFoldDB" id="A0A6G0MMR5"/>